<protein>
    <recommendedName>
        <fullName evidence="4">Glycosyltransferase RgtA/B/C/D-like domain-containing protein</fullName>
    </recommendedName>
</protein>
<dbReference type="Proteomes" id="UP000316855">
    <property type="component" value="Chromosome"/>
</dbReference>
<organism evidence="2 3">
    <name type="scientific">Gimesia algae</name>
    <dbReference type="NCBI Taxonomy" id="2527971"/>
    <lineage>
        <taxon>Bacteria</taxon>
        <taxon>Pseudomonadati</taxon>
        <taxon>Planctomycetota</taxon>
        <taxon>Planctomycetia</taxon>
        <taxon>Planctomycetales</taxon>
        <taxon>Planctomycetaceae</taxon>
        <taxon>Gimesia</taxon>
    </lineage>
</organism>
<evidence type="ECO:0008006" key="4">
    <source>
        <dbReference type="Google" id="ProtNLM"/>
    </source>
</evidence>
<feature type="transmembrane region" description="Helical" evidence="1">
    <location>
        <begin position="214"/>
        <end position="235"/>
    </location>
</feature>
<reference evidence="2 3" key="1">
    <citation type="submission" date="2019-02" db="EMBL/GenBank/DDBJ databases">
        <title>Deep-cultivation of Planctomycetes and their phenomic and genomic characterization uncovers novel biology.</title>
        <authorList>
            <person name="Wiegand S."/>
            <person name="Jogler M."/>
            <person name="Boedeker C."/>
            <person name="Pinto D."/>
            <person name="Vollmers J."/>
            <person name="Rivas-Marin E."/>
            <person name="Kohn T."/>
            <person name="Peeters S.H."/>
            <person name="Heuer A."/>
            <person name="Rast P."/>
            <person name="Oberbeckmann S."/>
            <person name="Bunk B."/>
            <person name="Jeske O."/>
            <person name="Meyerdierks A."/>
            <person name="Storesund J.E."/>
            <person name="Kallscheuer N."/>
            <person name="Luecker S."/>
            <person name="Lage O.M."/>
            <person name="Pohl T."/>
            <person name="Merkel B.J."/>
            <person name="Hornburger P."/>
            <person name="Mueller R.-W."/>
            <person name="Bruemmer F."/>
            <person name="Labrenz M."/>
            <person name="Spormann A.M."/>
            <person name="Op den Camp H."/>
            <person name="Overmann J."/>
            <person name="Amann R."/>
            <person name="Jetten M.S.M."/>
            <person name="Mascher T."/>
            <person name="Medema M.H."/>
            <person name="Devos D.P."/>
            <person name="Kaster A.-K."/>
            <person name="Ovreas L."/>
            <person name="Rohde M."/>
            <person name="Galperin M.Y."/>
            <person name="Jogler C."/>
        </authorList>
    </citation>
    <scope>NUCLEOTIDE SEQUENCE [LARGE SCALE GENOMIC DNA]</scope>
    <source>
        <strain evidence="2 3">Pan161</strain>
    </source>
</reference>
<feature type="transmembrane region" description="Helical" evidence="1">
    <location>
        <begin position="270"/>
        <end position="287"/>
    </location>
</feature>
<keyword evidence="1" id="KW-1133">Transmembrane helix</keyword>
<dbReference type="AlphaFoldDB" id="A0A517VDS2"/>
<feature type="transmembrane region" description="Helical" evidence="1">
    <location>
        <begin position="317"/>
        <end position="337"/>
    </location>
</feature>
<name>A0A517VDS2_9PLAN</name>
<feature type="transmembrane region" description="Helical" evidence="1">
    <location>
        <begin position="418"/>
        <end position="435"/>
    </location>
</feature>
<dbReference type="RefSeq" id="WP_145227793.1">
    <property type="nucleotide sequence ID" value="NZ_CP036343.1"/>
</dbReference>
<dbReference type="EMBL" id="CP036343">
    <property type="protein sequence ID" value="QDT91153.1"/>
    <property type="molecule type" value="Genomic_DNA"/>
</dbReference>
<feature type="transmembrane region" description="Helical" evidence="1">
    <location>
        <begin position="88"/>
        <end position="109"/>
    </location>
</feature>
<feature type="transmembrane region" description="Helical" evidence="1">
    <location>
        <begin position="173"/>
        <end position="194"/>
    </location>
</feature>
<sequence length="494" mass="54703">MNTVVPRLISGAFASVAGMAVLEMVRLKGAALVQQPSLVTMLAACGVLVMLLGIVGCLLPHRFWEKILSQGQQIHSALALPRPMVNHWTGSLLLSGSLVVYFVVLMNIIPQQPPPDNNDQAAFLMQAKTVQETGGPVTLLQRLFAGKYTEANQHPLYVALLSYFPNDEAGKRLSAMCGLCALLIFTMGITRCYGNLIGGITGMLLSINAAYCQLTARIVCEGLLLIFVAGVWLIVLRMPDLRKPSRFPFLLLMGTGLLLGLAWLTKGTALLLMLGLILWLCSYAVNWQRWIPAVLQQHPTDDPAQRTEQKTVPLKRLGLTLALVIASFTVIAAPLLIRNLRVYGSPTFNANSYLLFEDEFSEPHALIKQHGSLRNAAQNYWQSHTMTDMIKREIKGMLWQAFIFLRSLGPLPFGEGRLFFGLLAFPFLIVGLFSETGPARRLYLIWMLLFWLAFAWYLPIAAGERFLIPLLLPSLAFVSLGLVRTGQLLSRRTA</sequence>
<evidence type="ECO:0000256" key="1">
    <source>
        <dbReference type="SAM" id="Phobius"/>
    </source>
</evidence>
<feature type="transmembrane region" description="Helical" evidence="1">
    <location>
        <begin position="466"/>
        <end position="483"/>
    </location>
</feature>
<proteinExistence type="predicted"/>
<dbReference type="OrthoDB" id="284188at2"/>
<evidence type="ECO:0000313" key="3">
    <source>
        <dbReference type="Proteomes" id="UP000316855"/>
    </source>
</evidence>
<dbReference type="KEGG" id="gax:Pan161_28080"/>
<keyword evidence="1" id="KW-0812">Transmembrane</keyword>
<keyword evidence="1" id="KW-0472">Membrane</keyword>
<accession>A0A517VDS2</accession>
<feature type="transmembrane region" description="Helical" evidence="1">
    <location>
        <begin position="6"/>
        <end position="25"/>
    </location>
</feature>
<gene>
    <name evidence="2" type="ORF">Pan161_28080</name>
</gene>
<feature type="transmembrane region" description="Helical" evidence="1">
    <location>
        <begin position="442"/>
        <end position="460"/>
    </location>
</feature>
<feature type="transmembrane region" description="Helical" evidence="1">
    <location>
        <begin position="37"/>
        <end position="61"/>
    </location>
</feature>
<keyword evidence="3" id="KW-1185">Reference proteome</keyword>
<evidence type="ECO:0000313" key="2">
    <source>
        <dbReference type="EMBL" id="QDT91153.1"/>
    </source>
</evidence>